<dbReference type="EMBL" id="CAADRP010000890">
    <property type="protein sequence ID" value="VFU33186.1"/>
    <property type="molecule type" value="Genomic_DNA"/>
</dbReference>
<dbReference type="AlphaFoldDB" id="A0A6N2KZ07"/>
<reference evidence="1" key="1">
    <citation type="submission" date="2019-03" db="EMBL/GenBank/DDBJ databases">
        <authorList>
            <person name="Mank J."/>
            <person name="Almeida P."/>
        </authorList>
    </citation>
    <scope>NUCLEOTIDE SEQUENCE</scope>
    <source>
        <strain evidence="1">78183</strain>
    </source>
</reference>
<evidence type="ECO:0000313" key="1">
    <source>
        <dbReference type="EMBL" id="VFU33186.1"/>
    </source>
</evidence>
<proteinExistence type="predicted"/>
<gene>
    <name evidence="1" type="ORF">SVIM_LOCUS150205</name>
</gene>
<sequence length="71" mass="8101">MGSNIEVTEDMLAEHAEKWNRSLVGFFPGYRMNFFTVNKIASRVETSWVGSSDNNSLWVHYFPVSKGRSNA</sequence>
<accession>A0A6N2KZ07</accession>
<protein>
    <submittedName>
        <fullName evidence="1">Uncharacterized protein</fullName>
    </submittedName>
</protein>
<organism evidence="1">
    <name type="scientific">Salix viminalis</name>
    <name type="common">Common osier</name>
    <name type="synonym">Basket willow</name>
    <dbReference type="NCBI Taxonomy" id="40686"/>
    <lineage>
        <taxon>Eukaryota</taxon>
        <taxon>Viridiplantae</taxon>
        <taxon>Streptophyta</taxon>
        <taxon>Embryophyta</taxon>
        <taxon>Tracheophyta</taxon>
        <taxon>Spermatophyta</taxon>
        <taxon>Magnoliopsida</taxon>
        <taxon>eudicotyledons</taxon>
        <taxon>Gunneridae</taxon>
        <taxon>Pentapetalae</taxon>
        <taxon>rosids</taxon>
        <taxon>fabids</taxon>
        <taxon>Malpighiales</taxon>
        <taxon>Salicaceae</taxon>
        <taxon>Saliceae</taxon>
        <taxon>Salix</taxon>
    </lineage>
</organism>
<name>A0A6N2KZ07_SALVM</name>